<reference evidence="1 2" key="2">
    <citation type="journal article" date="2011" name="Stand. Genomic Sci.">
        <title>Complete genome sequence of Calditerrivibrio nitroreducens type strain (Yu37-1).</title>
        <authorList>
            <person name="Pitluck S."/>
            <person name="Sikorski J."/>
            <person name="Zeytun A."/>
            <person name="Lapidus A."/>
            <person name="Nolan M."/>
            <person name="Lucas S."/>
            <person name="Hammon N."/>
            <person name="Deshpande S."/>
            <person name="Cheng J.F."/>
            <person name="Tapia R."/>
            <person name="Han C."/>
            <person name="Goodwin L."/>
            <person name="Liolios K."/>
            <person name="Pagani I."/>
            <person name="Ivanova N."/>
            <person name="Mavromatis K."/>
            <person name="Pati A."/>
            <person name="Chen A."/>
            <person name="Palaniappan K."/>
            <person name="Hauser L."/>
            <person name="Chang Y.J."/>
            <person name="Jeffries C.D."/>
            <person name="Detter J.C."/>
            <person name="Brambilla E."/>
            <person name="Djao O.D."/>
            <person name="Rohde M."/>
            <person name="Spring S."/>
            <person name="Goker M."/>
            <person name="Woyke T."/>
            <person name="Bristow J."/>
            <person name="Eisen J.A."/>
            <person name="Markowitz V."/>
            <person name="Hugenholtz P."/>
            <person name="Kyrpides N.C."/>
            <person name="Klenk H.P."/>
            <person name="Land M."/>
        </authorList>
    </citation>
    <scope>NUCLEOTIDE SEQUENCE [LARGE SCALE GENOMIC DNA]</scope>
    <source>
        <strain evidence="2">DSM 19672 / NBRC 101217 / Yu37-1</strain>
    </source>
</reference>
<dbReference type="HOGENOM" id="CLU_173112_1_1_0"/>
<dbReference type="Proteomes" id="UP000007039">
    <property type="component" value="Chromosome"/>
</dbReference>
<protein>
    <submittedName>
        <fullName evidence="1">Uncharacterized protein</fullName>
    </submittedName>
</protein>
<name>E4TFR4_CALNY</name>
<reference key="1">
    <citation type="submission" date="2010-11" db="EMBL/GenBank/DDBJ databases">
        <title>The complete genome of chromosome of Calditerrivibrio nitroreducens DSM 19672.</title>
        <authorList>
            <consortium name="US DOE Joint Genome Institute (JGI-PGF)"/>
            <person name="Lucas S."/>
            <person name="Copeland A."/>
            <person name="Lapidus A."/>
            <person name="Bruce D."/>
            <person name="Goodwin L."/>
            <person name="Pitluck S."/>
            <person name="Kyrpides N."/>
            <person name="Mavromatis K."/>
            <person name="Ivanova N."/>
            <person name="Mikhailova N."/>
            <person name="Zeytun A."/>
            <person name="Brettin T."/>
            <person name="Detter J.C."/>
            <person name="Tapia R."/>
            <person name="Han C."/>
            <person name="Land M."/>
            <person name="Hauser L."/>
            <person name="Markowitz V."/>
            <person name="Cheng J.-F."/>
            <person name="Hugenholtz P."/>
            <person name="Woyke T."/>
            <person name="Wu D."/>
            <person name="Spring S."/>
            <person name="Schroeder M."/>
            <person name="Brambilla E."/>
            <person name="Klenk H.-P."/>
            <person name="Eisen J.A."/>
        </authorList>
    </citation>
    <scope>NUCLEOTIDE SEQUENCE [LARGE SCALE GENOMIC DNA]</scope>
    <source>
        <strain>DSM 19672</strain>
    </source>
</reference>
<organism evidence="1 2">
    <name type="scientific">Calditerrivibrio nitroreducens (strain DSM 19672 / NBRC 101217 / Yu37-1)</name>
    <dbReference type="NCBI Taxonomy" id="768670"/>
    <lineage>
        <taxon>Bacteria</taxon>
        <taxon>Pseudomonadati</taxon>
        <taxon>Deferribacterota</taxon>
        <taxon>Deferribacteres</taxon>
        <taxon>Deferribacterales</taxon>
        <taxon>Calditerrivibrionaceae</taxon>
    </lineage>
</organism>
<gene>
    <name evidence="1" type="ordered locus">Calni_0620</name>
</gene>
<dbReference type="STRING" id="768670.Calni_0620"/>
<dbReference type="RefSeq" id="WP_013450745.1">
    <property type="nucleotide sequence ID" value="NC_014758.1"/>
</dbReference>
<accession>E4TFR4</accession>
<dbReference type="EMBL" id="CP002347">
    <property type="protein sequence ID" value="ADR18532.1"/>
    <property type="molecule type" value="Genomic_DNA"/>
</dbReference>
<dbReference type="OrthoDB" id="9810057at2"/>
<dbReference type="eggNOG" id="ENOG5033EQ9">
    <property type="taxonomic scope" value="Bacteria"/>
</dbReference>
<evidence type="ECO:0000313" key="2">
    <source>
        <dbReference type="Proteomes" id="UP000007039"/>
    </source>
</evidence>
<sequence>MNVKHILKDLEELCLKLGIILRYEKTSARGGLCKVEDKFYIIIDKKAKDDYKVSVIAKSLKNFDLSKFHLKPKLREYLDEVQ</sequence>
<dbReference type="AlphaFoldDB" id="E4TFR4"/>
<dbReference type="KEGG" id="cni:Calni_0620"/>
<keyword evidence="2" id="KW-1185">Reference proteome</keyword>
<proteinExistence type="predicted"/>
<evidence type="ECO:0000313" key="1">
    <source>
        <dbReference type="EMBL" id="ADR18532.1"/>
    </source>
</evidence>